<dbReference type="AlphaFoldDB" id="A0A915M866"/>
<organism evidence="2 3">
    <name type="scientific">Meloidogyne javanica</name>
    <name type="common">Root-knot nematode worm</name>
    <dbReference type="NCBI Taxonomy" id="6303"/>
    <lineage>
        <taxon>Eukaryota</taxon>
        <taxon>Metazoa</taxon>
        <taxon>Ecdysozoa</taxon>
        <taxon>Nematoda</taxon>
        <taxon>Chromadorea</taxon>
        <taxon>Rhabditida</taxon>
        <taxon>Tylenchina</taxon>
        <taxon>Tylenchomorpha</taxon>
        <taxon>Tylenchoidea</taxon>
        <taxon>Meloidogynidae</taxon>
        <taxon>Meloidogyninae</taxon>
        <taxon>Meloidogyne</taxon>
        <taxon>Meloidogyne incognita group</taxon>
    </lineage>
</organism>
<dbReference type="Proteomes" id="UP000887561">
    <property type="component" value="Unplaced"/>
</dbReference>
<sequence>MQVIDTIAKQYDNLLSANNELNNEFMNSCTRVQNNPMGNHEMEQKIDAETNQLNAPDRKRRRAEINRRYRQRQRDLSAGNRESGSNN</sequence>
<keyword evidence="2" id="KW-1185">Reference proteome</keyword>
<name>A0A915M866_MELJA</name>
<reference evidence="3" key="1">
    <citation type="submission" date="2022-11" db="UniProtKB">
        <authorList>
            <consortium name="WormBaseParasite"/>
        </authorList>
    </citation>
    <scope>IDENTIFICATION</scope>
</reference>
<protein>
    <submittedName>
        <fullName evidence="3">Uncharacterized protein</fullName>
    </submittedName>
</protein>
<dbReference type="WBParaSite" id="scaffold34616_cov259.g21470">
    <property type="protein sequence ID" value="scaffold34616_cov259.g21470"/>
    <property type="gene ID" value="scaffold34616_cov259.g21470"/>
</dbReference>
<feature type="region of interest" description="Disordered" evidence="1">
    <location>
        <begin position="48"/>
        <end position="87"/>
    </location>
</feature>
<evidence type="ECO:0000313" key="2">
    <source>
        <dbReference type="Proteomes" id="UP000887561"/>
    </source>
</evidence>
<evidence type="ECO:0000256" key="1">
    <source>
        <dbReference type="SAM" id="MobiDB-lite"/>
    </source>
</evidence>
<evidence type="ECO:0000313" key="3">
    <source>
        <dbReference type="WBParaSite" id="scaffold34616_cov259.g21470"/>
    </source>
</evidence>
<feature type="compositionally biased region" description="Basic and acidic residues" evidence="1">
    <location>
        <begin position="63"/>
        <end position="75"/>
    </location>
</feature>
<proteinExistence type="predicted"/>
<accession>A0A915M866</accession>